<evidence type="ECO:0000313" key="2">
    <source>
        <dbReference type="EMBL" id="KAK3341601.1"/>
    </source>
</evidence>
<comment type="caution">
    <text evidence="2">The sequence shown here is derived from an EMBL/GenBank/DDBJ whole genome shotgun (WGS) entry which is preliminary data.</text>
</comment>
<keyword evidence="3" id="KW-1185">Reference proteome</keyword>
<evidence type="ECO:0008006" key="4">
    <source>
        <dbReference type="Google" id="ProtNLM"/>
    </source>
</evidence>
<feature type="region of interest" description="Disordered" evidence="1">
    <location>
        <begin position="767"/>
        <end position="807"/>
    </location>
</feature>
<evidence type="ECO:0000313" key="3">
    <source>
        <dbReference type="Proteomes" id="UP001275084"/>
    </source>
</evidence>
<sequence>MAWWDSKHRSPGASTTSSTSSPSLLPKKRLSLGDAFPKLEPEPRRSTNMTMDQRRALLSPVFEDQPALPSTPALLVHVEIQFTDPVIRSRYTRSYGSSTNFVPSKRICSGLLRRINRCSRELLTRKDSAALDMFKDDTFERKPLRFEIAFRIVSREGGQWEERTFRSYQKQPLTVALTKDIILATHRMVGLFLRRHDKDFRWLDGSIRDTGPERPETTVPSHNGPLDLCCVPRSRFIESTQAFESVPGYSIEFSFRSRNPQREVPVYERVLKVDSEQTAPLTLFMSEDILWKGLQAVNNDLDRRKQRFEDHVRTCSELNCRHSDGESLSIQLRIVNNLGPVHDHVHRAIQSSLSTFGNPESRDCDDLLHAATHAFVVIRKETDARINALNDFELRVIELRGKRWSLQEPARFTVDSSASYGRRTIQAALDRIQTGIADVLRGNDAAIHISAHKRGHLILDKAIVAHAKHGIPRETFPSPKDEESAFVSRLKSRIQTDIDMVFEDTCSIDDIPEEAEASVPLLPATGVTQAETQRAGDQATTAQGAYSRSLTATSPLVPTQELPSPRAQQKMLSLSRRSFPADTRSVKPAVSTNDGDDSSMATSVASEVTVEVSCMLPEDPTPLIIVSPARPAQRRFPLVPQRYSSTARVSSASTLIEEIDFGLGSSSMASSGYGAIRGMGVPEDIKAKISDAGLRIDLGEGPLISPASNSASSPAAQPEDASYMSSQARGDASGAGAVVQPPMGTAEALDYTEELSSGPGFEEITKVETPGSFNETTGPGADAYSTTPSTPALSSGGGSSPRNSVLVTPTYLRTLSGTRDPILRGFEPESEPEEAIINMEAE</sequence>
<feature type="region of interest" description="Disordered" evidence="1">
    <location>
        <begin position="529"/>
        <end position="600"/>
    </location>
</feature>
<feature type="compositionally biased region" description="Low complexity" evidence="1">
    <location>
        <begin position="11"/>
        <end position="25"/>
    </location>
</feature>
<proteinExistence type="predicted"/>
<reference evidence="2" key="1">
    <citation type="journal article" date="2023" name="Mol. Phylogenet. Evol.">
        <title>Genome-scale phylogeny and comparative genomics of the fungal order Sordariales.</title>
        <authorList>
            <person name="Hensen N."/>
            <person name="Bonometti L."/>
            <person name="Westerberg I."/>
            <person name="Brannstrom I.O."/>
            <person name="Guillou S."/>
            <person name="Cros-Aarteil S."/>
            <person name="Calhoun S."/>
            <person name="Haridas S."/>
            <person name="Kuo A."/>
            <person name="Mondo S."/>
            <person name="Pangilinan J."/>
            <person name="Riley R."/>
            <person name="LaButti K."/>
            <person name="Andreopoulos B."/>
            <person name="Lipzen A."/>
            <person name="Chen C."/>
            <person name="Yan M."/>
            <person name="Daum C."/>
            <person name="Ng V."/>
            <person name="Clum A."/>
            <person name="Steindorff A."/>
            <person name="Ohm R.A."/>
            <person name="Martin F."/>
            <person name="Silar P."/>
            <person name="Natvig D.O."/>
            <person name="Lalanne C."/>
            <person name="Gautier V."/>
            <person name="Ament-Velasquez S.L."/>
            <person name="Kruys A."/>
            <person name="Hutchinson M.I."/>
            <person name="Powell A.J."/>
            <person name="Barry K."/>
            <person name="Miller A.N."/>
            <person name="Grigoriev I.V."/>
            <person name="Debuchy R."/>
            <person name="Gladieux P."/>
            <person name="Hiltunen Thoren M."/>
            <person name="Johannesson H."/>
        </authorList>
    </citation>
    <scope>NUCLEOTIDE SEQUENCE</scope>
    <source>
        <strain evidence="2">CBS 955.72</strain>
    </source>
</reference>
<dbReference type="Proteomes" id="UP001275084">
    <property type="component" value="Unassembled WGS sequence"/>
</dbReference>
<dbReference type="AlphaFoldDB" id="A0AAJ0H7B8"/>
<reference evidence="2" key="2">
    <citation type="submission" date="2023-06" db="EMBL/GenBank/DDBJ databases">
        <authorList>
            <consortium name="Lawrence Berkeley National Laboratory"/>
            <person name="Haridas S."/>
            <person name="Hensen N."/>
            <person name="Bonometti L."/>
            <person name="Westerberg I."/>
            <person name="Brannstrom I.O."/>
            <person name="Guillou S."/>
            <person name="Cros-Aarteil S."/>
            <person name="Calhoun S."/>
            <person name="Kuo A."/>
            <person name="Mondo S."/>
            <person name="Pangilinan J."/>
            <person name="Riley R."/>
            <person name="Labutti K."/>
            <person name="Andreopoulos B."/>
            <person name="Lipzen A."/>
            <person name="Chen C."/>
            <person name="Yanf M."/>
            <person name="Daum C."/>
            <person name="Ng V."/>
            <person name="Clum A."/>
            <person name="Steindorff A."/>
            <person name="Ohm R."/>
            <person name="Martin F."/>
            <person name="Silar P."/>
            <person name="Natvig D."/>
            <person name="Lalanne C."/>
            <person name="Gautier V."/>
            <person name="Ament-Velasquez S.L."/>
            <person name="Kruys A."/>
            <person name="Hutchinson M.I."/>
            <person name="Powell A.J."/>
            <person name="Barry K."/>
            <person name="Miller A.N."/>
            <person name="Grigoriev I.V."/>
            <person name="Debuchy R."/>
            <person name="Gladieux P."/>
            <person name="Thoren M.H."/>
            <person name="Johannesson H."/>
        </authorList>
    </citation>
    <scope>NUCLEOTIDE SEQUENCE</scope>
    <source>
        <strain evidence="2">CBS 955.72</strain>
    </source>
</reference>
<feature type="region of interest" description="Disordered" evidence="1">
    <location>
        <begin position="705"/>
        <end position="737"/>
    </location>
</feature>
<dbReference type="EMBL" id="JAUIQD010000008">
    <property type="protein sequence ID" value="KAK3341601.1"/>
    <property type="molecule type" value="Genomic_DNA"/>
</dbReference>
<feature type="region of interest" description="Disordered" evidence="1">
    <location>
        <begin position="819"/>
        <end position="842"/>
    </location>
</feature>
<feature type="compositionally biased region" description="Polar residues" evidence="1">
    <location>
        <begin position="566"/>
        <end position="576"/>
    </location>
</feature>
<feature type="non-terminal residue" evidence="2">
    <location>
        <position position="842"/>
    </location>
</feature>
<feature type="region of interest" description="Disordered" evidence="1">
    <location>
        <begin position="1"/>
        <end position="50"/>
    </location>
</feature>
<evidence type="ECO:0000256" key="1">
    <source>
        <dbReference type="SAM" id="MobiDB-lite"/>
    </source>
</evidence>
<feature type="compositionally biased region" description="Polar residues" evidence="1">
    <location>
        <begin position="538"/>
        <end position="557"/>
    </location>
</feature>
<name>A0AAJ0H7B8_9PEZI</name>
<feature type="compositionally biased region" description="Low complexity" evidence="1">
    <location>
        <begin position="705"/>
        <end position="716"/>
    </location>
</feature>
<gene>
    <name evidence="2" type="ORF">B0T25DRAFT_466518</name>
</gene>
<organism evidence="2 3">
    <name type="scientific">Lasiosphaeria hispida</name>
    <dbReference type="NCBI Taxonomy" id="260671"/>
    <lineage>
        <taxon>Eukaryota</taxon>
        <taxon>Fungi</taxon>
        <taxon>Dikarya</taxon>
        <taxon>Ascomycota</taxon>
        <taxon>Pezizomycotina</taxon>
        <taxon>Sordariomycetes</taxon>
        <taxon>Sordariomycetidae</taxon>
        <taxon>Sordariales</taxon>
        <taxon>Lasiosphaeriaceae</taxon>
        <taxon>Lasiosphaeria</taxon>
    </lineage>
</organism>
<accession>A0AAJ0H7B8</accession>
<feature type="compositionally biased region" description="Polar residues" evidence="1">
    <location>
        <begin position="784"/>
        <end position="793"/>
    </location>
</feature>
<protein>
    <recommendedName>
        <fullName evidence="4">Pt repeat family protein</fullName>
    </recommendedName>
</protein>